<dbReference type="EMBL" id="ASPP01011906">
    <property type="protein sequence ID" value="ETO21136.1"/>
    <property type="molecule type" value="Genomic_DNA"/>
</dbReference>
<dbReference type="AlphaFoldDB" id="X6N516"/>
<evidence type="ECO:0000313" key="3">
    <source>
        <dbReference type="Proteomes" id="UP000023152"/>
    </source>
</evidence>
<dbReference type="SUPFAM" id="SSF51197">
    <property type="entry name" value="Clavaminate synthase-like"/>
    <property type="match status" value="1"/>
</dbReference>
<dbReference type="OrthoDB" id="545910at2759"/>
<dbReference type="Gene3D" id="2.60.120.590">
    <property type="entry name" value="Alpha-ketoglutarate-dependent dioxygenase AlkB-like"/>
    <property type="match status" value="1"/>
</dbReference>
<dbReference type="InterPro" id="IPR027450">
    <property type="entry name" value="AlkB-like"/>
</dbReference>
<organism evidence="2 3">
    <name type="scientific">Reticulomyxa filosa</name>
    <dbReference type="NCBI Taxonomy" id="46433"/>
    <lineage>
        <taxon>Eukaryota</taxon>
        <taxon>Sar</taxon>
        <taxon>Rhizaria</taxon>
        <taxon>Retaria</taxon>
        <taxon>Foraminifera</taxon>
        <taxon>Monothalamids</taxon>
        <taxon>Reticulomyxidae</taxon>
        <taxon>Reticulomyxa</taxon>
    </lineage>
</organism>
<comment type="caution">
    <text evidence="2">The sequence shown here is derived from an EMBL/GenBank/DDBJ whole genome shotgun (WGS) entry which is preliminary data.</text>
</comment>
<dbReference type="PROSITE" id="PS51471">
    <property type="entry name" value="FE2OG_OXY"/>
    <property type="match status" value="1"/>
</dbReference>
<dbReference type="Proteomes" id="UP000023152">
    <property type="component" value="Unassembled WGS sequence"/>
</dbReference>
<dbReference type="InterPro" id="IPR032854">
    <property type="entry name" value="ALKBH3"/>
</dbReference>
<sequence length="244" mass="28855">MNACYEVCTIFFFCVCQSRDNNHDVAWYVESPCTCDYEYDVNDPQPYQHMPLWLKLFRQHLLKTLHLPLESQLAPNSCFINWYKNGNAGIDAHADDEILFEAEEYPCLIISFTLGAERLFQLWNLNENEPVNKRNRHTTLLRGDLCLRNMEYVTMQGMFQKYFKHSIPRYDKAALNEEAIQKVTQKLRDENARLRAMDEKVLREKVREEVVQHVGPRINFTWRWVTHHLEGCPLHRTNANASSN</sequence>
<dbReference type="GO" id="GO:0006307">
    <property type="term" value="P:DNA alkylation repair"/>
    <property type="evidence" value="ECO:0007669"/>
    <property type="project" value="InterPro"/>
</dbReference>
<keyword evidence="3" id="KW-1185">Reference proteome</keyword>
<dbReference type="GO" id="GO:0051213">
    <property type="term" value="F:dioxygenase activity"/>
    <property type="evidence" value="ECO:0007669"/>
    <property type="project" value="InterPro"/>
</dbReference>
<name>X6N516_RETFI</name>
<dbReference type="InterPro" id="IPR037151">
    <property type="entry name" value="AlkB-like_sf"/>
</dbReference>
<evidence type="ECO:0000259" key="1">
    <source>
        <dbReference type="PROSITE" id="PS51471"/>
    </source>
</evidence>
<protein>
    <submittedName>
        <fullName evidence="2">Oxidoreductase, 2OG-Fe(II) oxygenase family</fullName>
    </submittedName>
</protein>
<dbReference type="OMA" id="WNLNENE"/>
<dbReference type="PANTHER" id="PTHR31212">
    <property type="entry name" value="ALPHA-KETOGLUTARATE-DEPENDENT DIOXYGENASE ALKB HOMOLOG 3"/>
    <property type="match status" value="1"/>
</dbReference>
<evidence type="ECO:0000313" key="2">
    <source>
        <dbReference type="EMBL" id="ETO21136.1"/>
    </source>
</evidence>
<dbReference type="PANTHER" id="PTHR31212:SF4">
    <property type="entry name" value="ALPHA-KETOGLUTARATE-DEPENDENT DIOXYGENASE ALKB HOMOLOG 3"/>
    <property type="match status" value="1"/>
</dbReference>
<feature type="domain" description="Fe2OG dioxygenase" evidence="1">
    <location>
        <begin position="74"/>
        <end position="226"/>
    </location>
</feature>
<dbReference type="Pfam" id="PF13532">
    <property type="entry name" value="2OG-FeII_Oxy_2"/>
    <property type="match status" value="1"/>
</dbReference>
<reference evidence="2 3" key="1">
    <citation type="journal article" date="2013" name="Curr. Biol.">
        <title>The Genome of the Foraminiferan Reticulomyxa filosa.</title>
        <authorList>
            <person name="Glockner G."/>
            <person name="Hulsmann N."/>
            <person name="Schleicher M."/>
            <person name="Noegel A.A."/>
            <person name="Eichinger L."/>
            <person name="Gallinger C."/>
            <person name="Pawlowski J."/>
            <person name="Sierra R."/>
            <person name="Euteneuer U."/>
            <person name="Pillet L."/>
            <person name="Moustafa A."/>
            <person name="Platzer M."/>
            <person name="Groth M."/>
            <person name="Szafranski K."/>
            <person name="Schliwa M."/>
        </authorList>
    </citation>
    <scope>NUCLEOTIDE SEQUENCE [LARGE SCALE GENOMIC DNA]</scope>
</reference>
<proteinExistence type="predicted"/>
<dbReference type="InterPro" id="IPR005123">
    <property type="entry name" value="Oxoglu/Fe-dep_dioxygenase_dom"/>
</dbReference>
<gene>
    <name evidence="2" type="ORF">RFI_16068</name>
</gene>
<accession>X6N516</accession>